<dbReference type="Pfam" id="PF13439">
    <property type="entry name" value="Glyco_transf_4"/>
    <property type="match status" value="1"/>
</dbReference>
<accession>A0A1G6BBC6</accession>
<name>A0A1G6BBC6_9HYPH</name>
<dbReference type="CDD" id="cd03801">
    <property type="entry name" value="GT4_PimA-like"/>
    <property type="match status" value="1"/>
</dbReference>
<dbReference type="OrthoDB" id="9806708at2"/>
<dbReference type="RefSeq" id="WP_090875703.1">
    <property type="nucleotide sequence ID" value="NZ_FMXQ01000002.1"/>
</dbReference>
<feature type="domain" description="Glycosyltransferase subfamily 4-like N-terminal" evidence="1">
    <location>
        <begin position="19"/>
        <end position="194"/>
    </location>
</feature>
<gene>
    <name evidence="2" type="ORF">SAMN02982931_01451</name>
</gene>
<dbReference type="STRING" id="665467.SAMN02982931_01451"/>
<keyword evidence="3" id="KW-1185">Reference proteome</keyword>
<dbReference type="SUPFAM" id="SSF53756">
    <property type="entry name" value="UDP-Glycosyltransferase/glycogen phosphorylase"/>
    <property type="match status" value="1"/>
</dbReference>
<dbReference type="GO" id="GO:0016757">
    <property type="term" value="F:glycosyltransferase activity"/>
    <property type="evidence" value="ECO:0007669"/>
    <property type="project" value="UniProtKB-ARBA"/>
</dbReference>
<dbReference type="PANTHER" id="PTHR12526">
    <property type="entry name" value="GLYCOSYLTRANSFERASE"/>
    <property type="match status" value="1"/>
</dbReference>
<dbReference type="InterPro" id="IPR028098">
    <property type="entry name" value="Glyco_trans_4-like_N"/>
</dbReference>
<dbReference type="Proteomes" id="UP000199071">
    <property type="component" value="Unassembled WGS sequence"/>
</dbReference>
<dbReference type="Pfam" id="PF13692">
    <property type="entry name" value="Glyco_trans_1_4"/>
    <property type="match status" value="1"/>
</dbReference>
<dbReference type="EMBL" id="FMXQ01000002">
    <property type="protein sequence ID" value="SDB17954.1"/>
    <property type="molecule type" value="Genomic_DNA"/>
</dbReference>
<evidence type="ECO:0000259" key="1">
    <source>
        <dbReference type="Pfam" id="PF13439"/>
    </source>
</evidence>
<keyword evidence="2" id="KW-0808">Transferase</keyword>
<reference evidence="2 3" key="1">
    <citation type="submission" date="2016-10" db="EMBL/GenBank/DDBJ databases">
        <authorList>
            <person name="de Groot N.N."/>
        </authorList>
    </citation>
    <scope>NUCLEOTIDE SEQUENCE [LARGE SCALE GENOMIC DNA]</scope>
    <source>
        <strain evidence="2 3">ATCC 35022</strain>
    </source>
</reference>
<sequence length="384" mass="41492">MAASASDTQRIVHCFRAPVGGLFRHVRDLAQAQHDAGNAVGIICDATIGSAMEEKALAATEPYLSLGLKRFPMRRQITPSDISATYRALREVRKLNPDILHAHGAKGGVYARVIGTLLRASGIRVARIYSPHGGSLHYDRGSWGGRAYLTAERVLQRMTDAFIFVSQFEADAYAAKVGAPDRPAAVVRNGLRPEEFIPVPPAPDAVDFLFIGALRDLKGPDLFIEALAAFDGAGGRLPRALIVGDGEDEPRYRQMVADLGLSDRVAFHEPMPAREAFARARIVVVPSRAESMPYIILETIAAGVPLVATRVGGIPEIFGRETDRLVPAGDATALFEAMARLDQSPDEARRDAEALRETVQADFSAEAMARAVSAVYRSVTIPNK</sequence>
<dbReference type="Gene3D" id="3.40.50.2000">
    <property type="entry name" value="Glycogen Phosphorylase B"/>
    <property type="match status" value="2"/>
</dbReference>
<organism evidence="2 3">
    <name type="scientific">Bauldia litoralis</name>
    <dbReference type="NCBI Taxonomy" id="665467"/>
    <lineage>
        <taxon>Bacteria</taxon>
        <taxon>Pseudomonadati</taxon>
        <taxon>Pseudomonadota</taxon>
        <taxon>Alphaproteobacteria</taxon>
        <taxon>Hyphomicrobiales</taxon>
        <taxon>Kaistiaceae</taxon>
        <taxon>Bauldia</taxon>
    </lineage>
</organism>
<evidence type="ECO:0000313" key="3">
    <source>
        <dbReference type="Proteomes" id="UP000199071"/>
    </source>
</evidence>
<protein>
    <submittedName>
        <fullName evidence="2">Glycosyltransferase involved in cell wall bisynthesis</fullName>
    </submittedName>
</protein>
<evidence type="ECO:0000313" key="2">
    <source>
        <dbReference type="EMBL" id="SDB17954.1"/>
    </source>
</evidence>
<dbReference type="AlphaFoldDB" id="A0A1G6BBC6"/>
<proteinExistence type="predicted"/>